<evidence type="ECO:0000313" key="3">
    <source>
        <dbReference type="EMBL" id="NNG34934.1"/>
    </source>
</evidence>
<dbReference type="RefSeq" id="WP_171198595.1">
    <property type="nucleotide sequence ID" value="NZ_JABEND010000002.1"/>
</dbReference>
<feature type="transmembrane region" description="Helical" evidence="2">
    <location>
        <begin position="155"/>
        <end position="171"/>
    </location>
</feature>
<keyword evidence="2" id="KW-1133">Transmembrane helix</keyword>
<feature type="transmembrane region" description="Helical" evidence="2">
    <location>
        <begin position="81"/>
        <end position="102"/>
    </location>
</feature>
<proteinExistence type="predicted"/>
<feature type="region of interest" description="Disordered" evidence="1">
    <location>
        <begin position="220"/>
        <end position="240"/>
    </location>
</feature>
<sequence>MSDAIDSLVIDLRRSLPTLSWRARRSLLHEIEADLRDAQAAYLAAGSSAASTASRAVADFGDPGVVVAELTTEFGARVVRWIGAAQAAVAVLMFVSWMAVGLATKGAERAAPDWGWMCLAFVAGTLPTVLLGLLARRRLGAVTLAPEVVRRWGRGVVAGVLLGMALTHGATRLKSGVAQIAPQPGDAVLGVASDWAAIALLAAAGYVAFVVHRLGRGTAPRQDVHRTPAPMPGATPVRSA</sequence>
<keyword evidence="2" id="KW-0812">Transmembrane</keyword>
<reference evidence="3 4" key="1">
    <citation type="submission" date="2020-05" db="EMBL/GenBank/DDBJ databases">
        <title>Nakamurella sp. DB0629 isolated from air conditioner.</title>
        <authorList>
            <person name="Kim D.H."/>
            <person name="Kim D.-U."/>
        </authorList>
    </citation>
    <scope>NUCLEOTIDE SEQUENCE [LARGE SCALE GENOMIC DNA]</scope>
    <source>
        <strain evidence="3 4">DB0629</strain>
    </source>
</reference>
<feature type="transmembrane region" description="Helical" evidence="2">
    <location>
        <begin position="191"/>
        <end position="211"/>
    </location>
</feature>
<protein>
    <submittedName>
        <fullName evidence="3">Uncharacterized protein</fullName>
    </submittedName>
</protein>
<dbReference type="Proteomes" id="UP000562984">
    <property type="component" value="Unassembled WGS sequence"/>
</dbReference>
<comment type="caution">
    <text evidence="3">The sequence shown here is derived from an EMBL/GenBank/DDBJ whole genome shotgun (WGS) entry which is preliminary data.</text>
</comment>
<keyword evidence="2" id="KW-0472">Membrane</keyword>
<keyword evidence="4" id="KW-1185">Reference proteome</keyword>
<feature type="transmembrane region" description="Helical" evidence="2">
    <location>
        <begin position="114"/>
        <end position="134"/>
    </location>
</feature>
<evidence type="ECO:0000256" key="1">
    <source>
        <dbReference type="SAM" id="MobiDB-lite"/>
    </source>
</evidence>
<evidence type="ECO:0000256" key="2">
    <source>
        <dbReference type="SAM" id="Phobius"/>
    </source>
</evidence>
<evidence type="ECO:0000313" key="4">
    <source>
        <dbReference type="Proteomes" id="UP000562984"/>
    </source>
</evidence>
<dbReference type="EMBL" id="JABEND010000002">
    <property type="protein sequence ID" value="NNG34934.1"/>
    <property type="molecule type" value="Genomic_DNA"/>
</dbReference>
<dbReference type="AlphaFoldDB" id="A0A849A1L8"/>
<name>A0A849A1L8_9ACTN</name>
<gene>
    <name evidence="3" type="ORF">HKD39_04210</name>
</gene>
<accession>A0A849A1L8</accession>
<organism evidence="3 4">
    <name type="scientific">Nakamurella aerolata</name>
    <dbReference type="NCBI Taxonomy" id="1656892"/>
    <lineage>
        <taxon>Bacteria</taxon>
        <taxon>Bacillati</taxon>
        <taxon>Actinomycetota</taxon>
        <taxon>Actinomycetes</taxon>
        <taxon>Nakamurellales</taxon>
        <taxon>Nakamurellaceae</taxon>
        <taxon>Nakamurella</taxon>
    </lineage>
</organism>